<dbReference type="RefSeq" id="XP_067474637.1">
    <property type="nucleotide sequence ID" value="XM_067623188.1"/>
</dbReference>
<evidence type="ECO:0000313" key="2">
    <source>
        <dbReference type="EMBL" id="OJJ67388.1"/>
    </source>
</evidence>
<dbReference type="Proteomes" id="UP000184499">
    <property type="component" value="Unassembled WGS sequence"/>
</dbReference>
<feature type="compositionally biased region" description="Polar residues" evidence="1">
    <location>
        <begin position="109"/>
        <end position="124"/>
    </location>
</feature>
<accession>A0A1L9U6V1</accession>
<keyword evidence="3" id="KW-1185">Reference proteome</keyword>
<evidence type="ECO:0000313" key="3">
    <source>
        <dbReference type="Proteomes" id="UP000184499"/>
    </source>
</evidence>
<protein>
    <submittedName>
        <fullName evidence="2">Uncharacterized protein</fullName>
    </submittedName>
</protein>
<reference evidence="3" key="1">
    <citation type="journal article" date="2017" name="Genome Biol.">
        <title>Comparative genomics reveals high biological diversity and specific adaptations in the industrially and medically important fungal genus Aspergillus.</title>
        <authorList>
            <person name="de Vries R.P."/>
            <person name="Riley R."/>
            <person name="Wiebenga A."/>
            <person name="Aguilar-Osorio G."/>
            <person name="Amillis S."/>
            <person name="Uchima C.A."/>
            <person name="Anderluh G."/>
            <person name="Asadollahi M."/>
            <person name="Askin M."/>
            <person name="Barry K."/>
            <person name="Battaglia E."/>
            <person name="Bayram O."/>
            <person name="Benocci T."/>
            <person name="Braus-Stromeyer S.A."/>
            <person name="Caldana C."/>
            <person name="Canovas D."/>
            <person name="Cerqueira G.C."/>
            <person name="Chen F."/>
            <person name="Chen W."/>
            <person name="Choi C."/>
            <person name="Clum A."/>
            <person name="Dos Santos R.A."/>
            <person name="Damasio A.R."/>
            <person name="Diallinas G."/>
            <person name="Emri T."/>
            <person name="Fekete E."/>
            <person name="Flipphi M."/>
            <person name="Freyberg S."/>
            <person name="Gallo A."/>
            <person name="Gournas C."/>
            <person name="Habgood R."/>
            <person name="Hainaut M."/>
            <person name="Harispe M.L."/>
            <person name="Henrissat B."/>
            <person name="Hilden K.S."/>
            <person name="Hope R."/>
            <person name="Hossain A."/>
            <person name="Karabika E."/>
            <person name="Karaffa L."/>
            <person name="Karanyi Z."/>
            <person name="Krasevec N."/>
            <person name="Kuo A."/>
            <person name="Kusch H."/>
            <person name="LaButti K."/>
            <person name="Lagendijk E.L."/>
            <person name="Lapidus A."/>
            <person name="Levasseur A."/>
            <person name="Lindquist E."/>
            <person name="Lipzen A."/>
            <person name="Logrieco A.F."/>
            <person name="MacCabe A."/>
            <person name="Maekelae M.R."/>
            <person name="Malavazi I."/>
            <person name="Melin P."/>
            <person name="Meyer V."/>
            <person name="Mielnichuk N."/>
            <person name="Miskei M."/>
            <person name="Molnar A.P."/>
            <person name="Mule G."/>
            <person name="Ngan C.Y."/>
            <person name="Orejas M."/>
            <person name="Orosz E."/>
            <person name="Ouedraogo J.P."/>
            <person name="Overkamp K.M."/>
            <person name="Park H.-S."/>
            <person name="Perrone G."/>
            <person name="Piumi F."/>
            <person name="Punt P.J."/>
            <person name="Ram A.F."/>
            <person name="Ramon A."/>
            <person name="Rauscher S."/>
            <person name="Record E."/>
            <person name="Riano-Pachon D.M."/>
            <person name="Robert V."/>
            <person name="Roehrig J."/>
            <person name="Ruller R."/>
            <person name="Salamov A."/>
            <person name="Salih N.S."/>
            <person name="Samson R.A."/>
            <person name="Sandor E."/>
            <person name="Sanguinetti M."/>
            <person name="Schuetze T."/>
            <person name="Sepcic K."/>
            <person name="Shelest E."/>
            <person name="Sherlock G."/>
            <person name="Sophianopoulou V."/>
            <person name="Squina F.M."/>
            <person name="Sun H."/>
            <person name="Susca A."/>
            <person name="Todd R.B."/>
            <person name="Tsang A."/>
            <person name="Unkles S.E."/>
            <person name="van de Wiele N."/>
            <person name="van Rossen-Uffink D."/>
            <person name="Oliveira J.V."/>
            <person name="Vesth T.C."/>
            <person name="Visser J."/>
            <person name="Yu J.-H."/>
            <person name="Zhou M."/>
            <person name="Andersen M.R."/>
            <person name="Archer D.B."/>
            <person name="Baker S.E."/>
            <person name="Benoit I."/>
            <person name="Brakhage A.A."/>
            <person name="Braus G.H."/>
            <person name="Fischer R."/>
            <person name="Frisvad J.C."/>
            <person name="Goldman G.H."/>
            <person name="Houbraken J."/>
            <person name="Oakley B."/>
            <person name="Pocsi I."/>
            <person name="Scazzocchio C."/>
            <person name="Seiboth B."/>
            <person name="vanKuyk P.A."/>
            <person name="Wortman J."/>
            <person name="Dyer P.S."/>
            <person name="Grigoriev I.V."/>
        </authorList>
    </citation>
    <scope>NUCLEOTIDE SEQUENCE [LARGE SCALE GENOMIC DNA]</scope>
    <source>
        <strain evidence="3">CBS 101740 / IMI 381727 / IBT 21946</strain>
    </source>
</reference>
<gene>
    <name evidence="2" type="ORF">ASPBRDRAFT_340944</name>
</gene>
<evidence type="ECO:0000256" key="1">
    <source>
        <dbReference type="SAM" id="MobiDB-lite"/>
    </source>
</evidence>
<dbReference type="AlphaFoldDB" id="A0A1L9U6V1"/>
<dbReference type="GeneID" id="93575676"/>
<feature type="region of interest" description="Disordered" evidence="1">
    <location>
        <begin position="109"/>
        <end position="139"/>
    </location>
</feature>
<proteinExistence type="predicted"/>
<name>A0A1L9U6V1_ASPBC</name>
<sequence length="165" mass="17739">MTLIGTEDSASKGKSRTRGHCVHVGTGAPASAWKHLFEAGTGTGIQHVRGYSVTTGVCLGGIGLWRDPQARTLGGREDHKKEGIRTRREVTRGSSSFRKQFLQARVVNGLQQGEGNQHRSTAPRGQNGMAGDGDLKDASSSSSSLSQTLIFPHFTLFRPFLLFSS</sequence>
<organism evidence="2 3">
    <name type="scientific">Aspergillus brasiliensis (strain CBS 101740 / IMI 381727 / IBT 21946)</name>
    <dbReference type="NCBI Taxonomy" id="767769"/>
    <lineage>
        <taxon>Eukaryota</taxon>
        <taxon>Fungi</taxon>
        <taxon>Dikarya</taxon>
        <taxon>Ascomycota</taxon>
        <taxon>Pezizomycotina</taxon>
        <taxon>Eurotiomycetes</taxon>
        <taxon>Eurotiomycetidae</taxon>
        <taxon>Eurotiales</taxon>
        <taxon>Aspergillaceae</taxon>
        <taxon>Aspergillus</taxon>
        <taxon>Aspergillus subgen. Circumdati</taxon>
    </lineage>
</organism>
<dbReference type="EMBL" id="KV878694">
    <property type="protein sequence ID" value="OJJ67388.1"/>
    <property type="molecule type" value="Genomic_DNA"/>
</dbReference>
<dbReference type="VEuPathDB" id="FungiDB:ASPBRDRAFT_340944"/>